<dbReference type="Proteomes" id="UP000290900">
    <property type="component" value="Unassembled WGS sequence"/>
</dbReference>
<sequence>MFTTSIALLLLVILLISWPYLKTNLSDISPAFLQRQSSVGPTRKSNESAAYRSVDVPHGLPLTGGLRIRIGYKLRDGCLKDIWDIALKGGNKEASVVFPDDLELTIGQINTVINSIADKLAEITEDTDKIGIFSDFLSTESILLALSCFFISERTLVNYNSIPSSPAKDVRLMVVDKRHADKVKGMGFKRVIVIEGGSTGEKGSTGDGELPSIFPSLKEPSPTFSSSYSPNEQYMQFNNQPYSEINDFRQVDFFQRNFVSTVASRLLSLPAGFEWSESDSVLISVSPFDVSSKNALITNLLCGLVSKVSKITIVNEEKLNLDSISSSSATILSTSDQCLHRLTEDAGGFLTERSESLNSLGIFNRIGRISRRLDLKIVYALQTNKPLTSREYNRIRSCLGSRIVRETYNHLAIGPVLKTNIFEYRVLGNEVLRKSRVVQLGVAVNCLELKIKKEGEKDDKGELYARGYSVGKGKEGVDYDEEFWVNLGVEGRFGRDGCFYELRPRN</sequence>
<dbReference type="AlphaFoldDB" id="A0A448YLX7"/>
<feature type="chain" id="PRO_5019381914" evidence="1">
    <location>
        <begin position="24"/>
        <end position="506"/>
    </location>
</feature>
<dbReference type="STRING" id="13370.A0A448YLX7"/>
<protein>
    <submittedName>
        <fullName evidence="2">DEKNAAC102914</fullName>
    </submittedName>
</protein>
<feature type="signal peptide" evidence="1">
    <location>
        <begin position="1"/>
        <end position="23"/>
    </location>
</feature>
<name>A0A448YLX7_BRENA</name>
<dbReference type="InParanoid" id="A0A448YLX7"/>
<dbReference type="EMBL" id="CAACVR010000014">
    <property type="protein sequence ID" value="VEU21910.1"/>
    <property type="molecule type" value="Genomic_DNA"/>
</dbReference>
<accession>A0A448YLX7</accession>
<evidence type="ECO:0000256" key="1">
    <source>
        <dbReference type="SAM" id="SignalP"/>
    </source>
</evidence>
<proteinExistence type="predicted"/>
<dbReference type="FunCoup" id="A0A448YLX7">
    <property type="interactions" value="34"/>
</dbReference>
<dbReference type="OrthoDB" id="4138492at2759"/>
<reference evidence="2 3" key="1">
    <citation type="submission" date="2018-12" db="EMBL/GenBank/DDBJ databases">
        <authorList>
            <person name="Tiukova I."/>
            <person name="Dainat J."/>
        </authorList>
    </citation>
    <scope>NUCLEOTIDE SEQUENCE [LARGE SCALE GENOMIC DNA]</scope>
</reference>
<keyword evidence="3" id="KW-1185">Reference proteome</keyword>
<organism evidence="2 3">
    <name type="scientific">Brettanomyces naardenensis</name>
    <name type="common">Yeast</name>
    <dbReference type="NCBI Taxonomy" id="13370"/>
    <lineage>
        <taxon>Eukaryota</taxon>
        <taxon>Fungi</taxon>
        <taxon>Dikarya</taxon>
        <taxon>Ascomycota</taxon>
        <taxon>Saccharomycotina</taxon>
        <taxon>Pichiomycetes</taxon>
        <taxon>Pichiales</taxon>
        <taxon>Pichiaceae</taxon>
        <taxon>Brettanomyces</taxon>
    </lineage>
</organism>
<evidence type="ECO:0000313" key="3">
    <source>
        <dbReference type="Proteomes" id="UP000290900"/>
    </source>
</evidence>
<evidence type="ECO:0000313" key="2">
    <source>
        <dbReference type="EMBL" id="VEU21910.1"/>
    </source>
</evidence>
<keyword evidence="1" id="KW-0732">Signal</keyword>
<gene>
    <name evidence="2" type="ORF">BRENAR_LOCUS2642</name>
</gene>